<dbReference type="NCBIfam" id="TIGR01409">
    <property type="entry name" value="TAT_signal_seq"/>
    <property type="match status" value="1"/>
</dbReference>
<dbReference type="PANTHER" id="PTHR35399">
    <property type="entry name" value="SLR8030 PROTEIN"/>
    <property type="match status" value="1"/>
</dbReference>
<dbReference type="RefSeq" id="WP_094985011.1">
    <property type="nucleotide sequence ID" value="NZ_NHNI01000001.1"/>
</dbReference>
<evidence type="ECO:0000313" key="3">
    <source>
        <dbReference type="EMBL" id="OZY87648.1"/>
    </source>
</evidence>
<evidence type="ECO:0000256" key="2">
    <source>
        <dbReference type="SAM" id="SignalP"/>
    </source>
</evidence>
<comment type="caution">
    <text evidence="3">The sequence shown here is derived from an EMBL/GenBank/DDBJ whole genome shotgun (WGS) entry which is preliminary data.</text>
</comment>
<dbReference type="PANTHER" id="PTHR35399:SF4">
    <property type="entry name" value="MEMBRANE PROTEIN"/>
    <property type="match status" value="1"/>
</dbReference>
<reference evidence="4" key="1">
    <citation type="submission" date="2017-05" db="EMBL/GenBank/DDBJ databases">
        <authorList>
            <person name="Barney B.M."/>
        </authorList>
    </citation>
    <scope>NUCLEOTIDE SEQUENCE [LARGE SCALE GENOMIC DNA]</scope>
    <source>
        <strain evidence="4">PSBB022</strain>
    </source>
</reference>
<dbReference type="AlphaFoldDB" id="A0A266QCN5"/>
<keyword evidence="4" id="KW-1185">Reference proteome</keyword>
<sequence>MRLTRRHFLKNASATAIALGGLRSLQLQAQVYAQDPVYGIDKVGQLLADPAGILNLPRDFSYKVISRTGDRMSDGLITPGALDGMAAFPLPGDASKCILVRNHELDSVGDEVDAFGGDKDLARKQAGAKSYDFLGDLPVNGGTSTLIYSHRSQRIERSHLSLVGTVRNCAGGATPWGSWLSCEETLLGKAQGYGREHGYIFEVPSLSKGLVDAVPLTAMGRFVHEAAAVDSTNGIVYLSEDTDRSLFYRFIPTTPGKLVAGGRLQALAIRGWPSANTRNWPEDAADNKAQAVAMRQRFSCEWVDLDEVTAPEGDLNIRGEAKGAAIFARGEGLAFALRDDKTREVLFAATSGGPLKIGQVWRYEPSPFEGTAREAEQPGIMELLYETHNRAILESCDNLAVAPWGDLIICEDSYSDTPDTVNYLRGLTPDGRIYTLAMNAHPDKGEFCGACFSPDGTTLFVNIQRPGLTLAITGPWGNLRSHAKGMDKLG</sequence>
<keyword evidence="1 2" id="KW-0732">Signal</keyword>
<gene>
    <name evidence="3" type="ORF">CBP51_11965</name>
</gene>
<dbReference type="Pfam" id="PF05787">
    <property type="entry name" value="PhoX"/>
    <property type="match status" value="1"/>
</dbReference>
<dbReference type="Proteomes" id="UP000216101">
    <property type="component" value="Unassembled WGS sequence"/>
</dbReference>
<dbReference type="InterPro" id="IPR006311">
    <property type="entry name" value="TAT_signal"/>
</dbReference>
<feature type="chain" id="PRO_5013283657" description="Phosphatase" evidence="2">
    <location>
        <begin position="30"/>
        <end position="490"/>
    </location>
</feature>
<protein>
    <recommendedName>
        <fullName evidence="5">Phosphatase</fullName>
    </recommendedName>
</protein>
<proteinExistence type="predicted"/>
<accession>A0A266QCN5</accession>
<name>A0A266QCN5_9GAMM</name>
<dbReference type="InterPro" id="IPR008557">
    <property type="entry name" value="PhoX"/>
</dbReference>
<dbReference type="SUPFAM" id="SSF63829">
    <property type="entry name" value="Calcium-dependent phosphotriesterase"/>
    <property type="match status" value="1"/>
</dbReference>
<evidence type="ECO:0000256" key="1">
    <source>
        <dbReference type="ARBA" id="ARBA00022729"/>
    </source>
</evidence>
<dbReference type="EMBL" id="NHNI01000001">
    <property type="protein sequence ID" value="OZY87648.1"/>
    <property type="molecule type" value="Genomic_DNA"/>
</dbReference>
<feature type="signal peptide" evidence="2">
    <location>
        <begin position="1"/>
        <end position="29"/>
    </location>
</feature>
<evidence type="ECO:0008006" key="5">
    <source>
        <dbReference type="Google" id="ProtNLM"/>
    </source>
</evidence>
<dbReference type="STRING" id="1209072.GCA_000766945_01813"/>
<organism evidence="3 4">
    <name type="scientific">Cellvibrio mixtus</name>
    <dbReference type="NCBI Taxonomy" id="39650"/>
    <lineage>
        <taxon>Bacteria</taxon>
        <taxon>Pseudomonadati</taxon>
        <taxon>Pseudomonadota</taxon>
        <taxon>Gammaproteobacteria</taxon>
        <taxon>Cellvibrionales</taxon>
        <taxon>Cellvibrionaceae</taxon>
        <taxon>Cellvibrio</taxon>
    </lineage>
</organism>
<evidence type="ECO:0000313" key="4">
    <source>
        <dbReference type="Proteomes" id="UP000216101"/>
    </source>
</evidence>
<dbReference type="PROSITE" id="PS51318">
    <property type="entry name" value="TAT"/>
    <property type="match status" value="1"/>
</dbReference>
<dbReference type="InterPro" id="IPR019546">
    <property type="entry name" value="TAT_signal_bac_arc"/>
</dbReference>